<keyword evidence="7" id="KW-1185">Reference proteome</keyword>
<reference evidence="6 7" key="1">
    <citation type="submission" date="2018-07" db="EMBL/GenBank/DDBJ databases">
        <title>Draft genome sequence of Ancylomarina sp. M1P.</title>
        <authorList>
            <person name="Yadav S."/>
            <person name="Villanueva L."/>
            <person name="Damste J.S.S."/>
        </authorList>
    </citation>
    <scope>NUCLEOTIDE SEQUENCE [LARGE SCALE GENOMIC DNA]</scope>
    <source>
        <strain evidence="6 7">M1P</strain>
    </source>
</reference>
<keyword evidence="2 5" id="KW-0812">Transmembrane</keyword>
<keyword evidence="4 5" id="KW-0472">Membrane</keyword>
<organism evidence="6 7">
    <name type="scientific">Ancylomarina euxinus</name>
    <dbReference type="NCBI Taxonomy" id="2283627"/>
    <lineage>
        <taxon>Bacteria</taxon>
        <taxon>Pseudomonadati</taxon>
        <taxon>Bacteroidota</taxon>
        <taxon>Bacteroidia</taxon>
        <taxon>Marinilabiliales</taxon>
        <taxon>Marinifilaceae</taxon>
        <taxon>Ancylomarina</taxon>
    </lineage>
</organism>
<keyword evidence="3 5" id="KW-1133">Transmembrane helix</keyword>
<dbReference type="Proteomes" id="UP000285794">
    <property type="component" value="Unassembled WGS sequence"/>
</dbReference>
<dbReference type="EMBL" id="QQWG01000005">
    <property type="protein sequence ID" value="RRG22639.1"/>
    <property type="molecule type" value="Genomic_DNA"/>
</dbReference>
<sequence length="116" mass="13422">MTYFRTPHEERNWAMFCHLGGLAYFIPLGNIIVPLILWSMRKDSSALVDREGKKALNFQISFTLYMLIAGFLIFVLVGILFLVILGLLQLIFVIMAVVKTLNDEEFEYPMTIKFIQ</sequence>
<name>A0A425Y3M1_9BACT</name>
<dbReference type="OrthoDB" id="9808930at2"/>
<evidence type="ECO:0000256" key="1">
    <source>
        <dbReference type="ARBA" id="ARBA00004141"/>
    </source>
</evidence>
<comment type="caution">
    <text evidence="6">The sequence shown here is derived from an EMBL/GenBank/DDBJ whole genome shotgun (WGS) entry which is preliminary data.</text>
</comment>
<dbReference type="RefSeq" id="WP_125030264.1">
    <property type="nucleotide sequence ID" value="NZ_JAPXVP010000001.1"/>
</dbReference>
<evidence type="ECO:0000256" key="2">
    <source>
        <dbReference type="ARBA" id="ARBA00022692"/>
    </source>
</evidence>
<evidence type="ECO:0000256" key="3">
    <source>
        <dbReference type="ARBA" id="ARBA00022989"/>
    </source>
</evidence>
<gene>
    <name evidence="6" type="ORF">DWB61_07440</name>
</gene>
<evidence type="ECO:0000313" key="7">
    <source>
        <dbReference type="Proteomes" id="UP000285794"/>
    </source>
</evidence>
<dbReference type="AlphaFoldDB" id="A0A425Y3M1"/>
<dbReference type="Pfam" id="PF09685">
    <property type="entry name" value="MamF_MmsF"/>
    <property type="match status" value="1"/>
</dbReference>
<feature type="transmembrane region" description="Helical" evidence="5">
    <location>
        <begin position="64"/>
        <end position="97"/>
    </location>
</feature>
<comment type="subcellular location">
    <subcellularLocation>
        <location evidence="1">Membrane</location>
        <topology evidence="1">Multi-pass membrane protein</topology>
    </subcellularLocation>
</comment>
<evidence type="ECO:0000256" key="5">
    <source>
        <dbReference type="SAM" id="Phobius"/>
    </source>
</evidence>
<feature type="transmembrane region" description="Helical" evidence="5">
    <location>
        <begin position="13"/>
        <end position="37"/>
    </location>
</feature>
<proteinExistence type="predicted"/>
<protein>
    <submittedName>
        <fullName evidence="6">DUF4870 domain-containing protein</fullName>
    </submittedName>
</protein>
<dbReference type="InterPro" id="IPR019109">
    <property type="entry name" value="MamF_MmsF"/>
</dbReference>
<evidence type="ECO:0000313" key="6">
    <source>
        <dbReference type="EMBL" id="RRG22639.1"/>
    </source>
</evidence>
<evidence type="ECO:0000256" key="4">
    <source>
        <dbReference type="ARBA" id="ARBA00023136"/>
    </source>
</evidence>
<accession>A0A425Y3M1</accession>